<evidence type="ECO:0000256" key="5">
    <source>
        <dbReference type="ARBA" id="ARBA00023136"/>
    </source>
</evidence>
<dbReference type="InterPro" id="IPR036259">
    <property type="entry name" value="MFS_trans_sf"/>
</dbReference>
<comment type="subcellular location">
    <subcellularLocation>
        <location evidence="1">Cell membrane</location>
        <topology evidence="1">Multi-pass membrane protein</topology>
    </subcellularLocation>
</comment>
<feature type="transmembrane region" description="Helical" evidence="6">
    <location>
        <begin position="334"/>
        <end position="353"/>
    </location>
</feature>
<feature type="transmembrane region" description="Helical" evidence="6">
    <location>
        <begin position="359"/>
        <end position="382"/>
    </location>
</feature>
<evidence type="ECO:0000256" key="2">
    <source>
        <dbReference type="ARBA" id="ARBA00022475"/>
    </source>
</evidence>
<dbReference type="InterPro" id="IPR020846">
    <property type="entry name" value="MFS_dom"/>
</dbReference>
<evidence type="ECO:0000259" key="7">
    <source>
        <dbReference type="PROSITE" id="PS50850"/>
    </source>
</evidence>
<comment type="caution">
    <text evidence="8">The sequence shown here is derived from an EMBL/GenBank/DDBJ whole genome shotgun (WGS) entry which is preliminary data.</text>
</comment>
<reference evidence="8 9" key="1">
    <citation type="submission" date="2022-06" db="EMBL/GenBank/DDBJ databases">
        <title>Genomic Encyclopedia of Archaeal and Bacterial Type Strains, Phase II (KMG-II): from individual species to whole genera.</title>
        <authorList>
            <person name="Goeker M."/>
        </authorList>
    </citation>
    <scope>NUCLEOTIDE SEQUENCE [LARGE SCALE GENOMIC DNA]</scope>
    <source>
        <strain evidence="8 9">DSM 40477</strain>
    </source>
</reference>
<feature type="transmembrane region" description="Helical" evidence="6">
    <location>
        <begin position="166"/>
        <end position="184"/>
    </location>
</feature>
<name>A0ABT1HNM9_STRSD</name>
<evidence type="ECO:0000256" key="3">
    <source>
        <dbReference type="ARBA" id="ARBA00022692"/>
    </source>
</evidence>
<dbReference type="Pfam" id="PF07690">
    <property type="entry name" value="MFS_1"/>
    <property type="match status" value="1"/>
</dbReference>
<accession>A0ABT1HNM9</accession>
<feature type="transmembrane region" description="Helical" evidence="6">
    <location>
        <begin position="44"/>
        <end position="64"/>
    </location>
</feature>
<feature type="transmembrane region" description="Helical" evidence="6">
    <location>
        <begin position="295"/>
        <end position="314"/>
    </location>
</feature>
<dbReference type="PANTHER" id="PTHR43124">
    <property type="entry name" value="PURINE EFFLUX PUMP PBUE"/>
    <property type="match status" value="1"/>
</dbReference>
<dbReference type="PANTHER" id="PTHR43124:SF3">
    <property type="entry name" value="CHLORAMPHENICOL EFFLUX PUMP RV0191"/>
    <property type="match status" value="1"/>
</dbReference>
<keyword evidence="2" id="KW-1003">Cell membrane</keyword>
<sequence length="388" mass="40235">MTATSAPLGLSTRSFWLLRAAGLISNFDRFSIGPMLVLIGAQWNVPLSTVALAASAYFLCYGLMQPVWGVASDRLGRIWVLRRSLAGAALAAIVSAAVPTVTAMVVARAVAGAFFAAAISSTLTYVGDTVPVGARQRYLSDLMTMFALGTALATLVAGALADAVSWRLVFLLPGLVAAYLAVALRRLPEPEREPLTSWVAPMRVALRSRWQWYVMGVAFVEGMVLLGLLTYLAPAMQSRGVPSTVAGAVSALYGVGAMLSARIVRRVAGALGPVVLIVVGGTLAVLAYTTAAVSLSTPSLVITALLLGGGWSFLHSTIQSWATELVPAARATGIALFGVSLYGGSAFASALAADSAARGLYSSLFLIGAVLLVPLTAAAALGRARHRR</sequence>
<evidence type="ECO:0000313" key="9">
    <source>
        <dbReference type="Proteomes" id="UP001205311"/>
    </source>
</evidence>
<feature type="transmembrane region" description="Helical" evidence="6">
    <location>
        <begin position="245"/>
        <end position="264"/>
    </location>
</feature>
<dbReference type="Proteomes" id="UP001205311">
    <property type="component" value="Unassembled WGS sequence"/>
</dbReference>
<dbReference type="PROSITE" id="PS50850">
    <property type="entry name" value="MFS"/>
    <property type="match status" value="1"/>
</dbReference>
<dbReference type="RefSeq" id="WP_253668085.1">
    <property type="nucleotide sequence ID" value="NZ_JAMTCP010000003.1"/>
</dbReference>
<protein>
    <submittedName>
        <fullName evidence="8">Arabinose efflux permease, MFS family</fullName>
    </submittedName>
</protein>
<evidence type="ECO:0000256" key="6">
    <source>
        <dbReference type="SAM" id="Phobius"/>
    </source>
</evidence>
<keyword evidence="3 6" id="KW-0812">Transmembrane</keyword>
<dbReference type="InterPro" id="IPR011701">
    <property type="entry name" value="MFS"/>
</dbReference>
<dbReference type="Gene3D" id="1.20.1250.20">
    <property type="entry name" value="MFS general substrate transporter like domains"/>
    <property type="match status" value="1"/>
</dbReference>
<feature type="transmembrane region" description="Helical" evidence="6">
    <location>
        <begin position="212"/>
        <end position="233"/>
    </location>
</feature>
<proteinExistence type="predicted"/>
<evidence type="ECO:0000256" key="1">
    <source>
        <dbReference type="ARBA" id="ARBA00004651"/>
    </source>
</evidence>
<keyword evidence="9" id="KW-1185">Reference proteome</keyword>
<gene>
    <name evidence="8" type="ORF">LX15_000799</name>
</gene>
<evidence type="ECO:0000256" key="4">
    <source>
        <dbReference type="ARBA" id="ARBA00022989"/>
    </source>
</evidence>
<keyword evidence="4 6" id="KW-1133">Transmembrane helix</keyword>
<feature type="transmembrane region" description="Helical" evidence="6">
    <location>
        <begin position="85"/>
        <end position="103"/>
    </location>
</feature>
<evidence type="ECO:0000313" key="8">
    <source>
        <dbReference type="EMBL" id="MCP2257114.1"/>
    </source>
</evidence>
<dbReference type="InterPro" id="IPR050189">
    <property type="entry name" value="MFS_Efflux_Transporters"/>
</dbReference>
<organism evidence="8 9">
    <name type="scientific">Streptoalloteichus tenebrarius (strain ATCC 17920 / DSM 40477 / JCM 4838 / CBS 697.72 / NBRC 16177 / NCIMB 11028 / NRRL B-12390 / A12253. 1 / ISP 5477)</name>
    <name type="common">Streptomyces tenebrarius</name>
    <dbReference type="NCBI Taxonomy" id="1933"/>
    <lineage>
        <taxon>Bacteria</taxon>
        <taxon>Bacillati</taxon>
        <taxon>Actinomycetota</taxon>
        <taxon>Actinomycetes</taxon>
        <taxon>Pseudonocardiales</taxon>
        <taxon>Pseudonocardiaceae</taxon>
        <taxon>Streptoalloteichus</taxon>
    </lineage>
</organism>
<dbReference type="EMBL" id="JAMTCP010000003">
    <property type="protein sequence ID" value="MCP2257114.1"/>
    <property type="molecule type" value="Genomic_DNA"/>
</dbReference>
<feature type="transmembrane region" description="Helical" evidence="6">
    <location>
        <begin position="138"/>
        <end position="160"/>
    </location>
</feature>
<feature type="transmembrane region" description="Helical" evidence="6">
    <location>
        <begin position="271"/>
        <end position="289"/>
    </location>
</feature>
<dbReference type="SUPFAM" id="SSF103473">
    <property type="entry name" value="MFS general substrate transporter"/>
    <property type="match status" value="1"/>
</dbReference>
<feature type="transmembrane region" description="Helical" evidence="6">
    <location>
        <begin position="109"/>
        <end position="126"/>
    </location>
</feature>
<keyword evidence="5 6" id="KW-0472">Membrane</keyword>
<feature type="domain" description="Major facilitator superfamily (MFS) profile" evidence="7">
    <location>
        <begin position="14"/>
        <end position="386"/>
    </location>
</feature>